<accession>A0ABW7GSK6</accession>
<dbReference type="EMBL" id="JBIGHX010000034">
    <property type="protein sequence ID" value="MFG6464963.1"/>
    <property type="molecule type" value="Genomic_DNA"/>
</dbReference>
<feature type="non-terminal residue" evidence="1">
    <location>
        <position position="1"/>
    </location>
</feature>
<dbReference type="InterPro" id="IPR027417">
    <property type="entry name" value="P-loop_NTPase"/>
</dbReference>
<keyword evidence="2" id="KW-1185">Reference proteome</keyword>
<dbReference type="SUPFAM" id="SSF52540">
    <property type="entry name" value="P-loop containing nucleoside triphosphate hydrolases"/>
    <property type="match status" value="1"/>
</dbReference>
<dbReference type="RefSeq" id="WP_394514710.1">
    <property type="nucleotide sequence ID" value="NZ_JBIGHX010000034.1"/>
</dbReference>
<gene>
    <name evidence="1" type="ORF">ACG04Q_25605</name>
</gene>
<organism evidence="1 2">
    <name type="scientific">Pelomonas lactea</name>
    <dbReference type="NCBI Taxonomy" id="3299030"/>
    <lineage>
        <taxon>Bacteria</taxon>
        <taxon>Pseudomonadati</taxon>
        <taxon>Pseudomonadota</taxon>
        <taxon>Betaproteobacteria</taxon>
        <taxon>Burkholderiales</taxon>
        <taxon>Sphaerotilaceae</taxon>
        <taxon>Roseateles</taxon>
    </lineage>
</organism>
<comment type="caution">
    <text evidence="1">The sequence shown here is derived from an EMBL/GenBank/DDBJ whole genome shotgun (WGS) entry which is preliminary data.</text>
</comment>
<proteinExistence type="predicted"/>
<evidence type="ECO:0000313" key="2">
    <source>
        <dbReference type="Proteomes" id="UP001606302"/>
    </source>
</evidence>
<evidence type="ECO:0000313" key="1">
    <source>
        <dbReference type="EMBL" id="MFG6464963.1"/>
    </source>
</evidence>
<protein>
    <submittedName>
        <fullName evidence="1">Uncharacterized protein</fullName>
    </submittedName>
</protein>
<feature type="non-terminal residue" evidence="1">
    <location>
        <position position="97"/>
    </location>
</feature>
<reference evidence="1 2" key="1">
    <citation type="submission" date="2024-08" db="EMBL/GenBank/DDBJ databases">
        <authorList>
            <person name="Lu H."/>
        </authorList>
    </citation>
    <scope>NUCLEOTIDE SEQUENCE [LARGE SCALE GENOMIC DNA]</scope>
    <source>
        <strain evidence="1 2">DXS20W</strain>
    </source>
</reference>
<dbReference type="Proteomes" id="UP001606302">
    <property type="component" value="Unassembled WGS sequence"/>
</dbReference>
<sequence length="97" mass="11135">RKHVKRPTEKNVTEITTPTRVAQINSTLNDLFATLETTRIWPIFHISPYSGYSNPTLDQSSVAAQIKSWSLPSLAINMDLEFSITFTFDEFLTRYHS</sequence>
<name>A0ABW7GSK6_9BURK</name>